<keyword evidence="2" id="KW-0963">Cytoplasm</keyword>
<evidence type="ECO:0000256" key="5">
    <source>
        <dbReference type="SAM" id="Coils"/>
    </source>
</evidence>
<evidence type="ECO:0000256" key="4">
    <source>
        <dbReference type="ARBA" id="ARBA00023054"/>
    </source>
</evidence>
<dbReference type="GO" id="GO:0006355">
    <property type="term" value="P:regulation of DNA-templated transcription"/>
    <property type="evidence" value="ECO:0007669"/>
    <property type="project" value="InterPro"/>
</dbReference>
<dbReference type="STRING" id="51028.A0A0N4V9U7"/>
<dbReference type="GO" id="GO:0005634">
    <property type="term" value="C:nucleus"/>
    <property type="evidence" value="ECO:0007669"/>
    <property type="project" value="TreeGrafter"/>
</dbReference>
<feature type="compositionally biased region" description="Low complexity" evidence="6">
    <location>
        <begin position="233"/>
        <end position="248"/>
    </location>
</feature>
<feature type="compositionally biased region" description="Basic and acidic residues" evidence="6">
    <location>
        <begin position="828"/>
        <end position="851"/>
    </location>
</feature>
<dbReference type="InterPro" id="IPR025223">
    <property type="entry name" value="S1-like_RNA-bd_dom"/>
</dbReference>
<feature type="compositionally biased region" description="Basic and acidic residues" evidence="6">
    <location>
        <begin position="282"/>
        <end position="292"/>
    </location>
</feature>
<feature type="compositionally biased region" description="Polar residues" evidence="6">
    <location>
        <begin position="183"/>
        <end position="197"/>
    </location>
</feature>
<dbReference type="WBParaSite" id="EVEC_0000722001-mRNA-1">
    <property type="protein sequence ID" value="EVEC_0000722001-mRNA-1"/>
    <property type="gene ID" value="EVEC_0000722001"/>
</dbReference>
<dbReference type="PANTHER" id="PTHR14304">
    <property type="entry name" value="CELL DIVISION CYCLE AND APOPTOSIS REGULATOR PROTEIN"/>
    <property type="match status" value="1"/>
</dbReference>
<feature type="domain" description="SAP" evidence="7">
    <location>
        <begin position="629"/>
        <end position="663"/>
    </location>
</feature>
<dbReference type="Proteomes" id="UP000274131">
    <property type="component" value="Unassembled WGS sequence"/>
</dbReference>
<sequence>MSQFGAKNPAAWARPPGSQQLNPGLFQNPLIGGQPFGGVAQMNVPNMINAAAFSQQAAASMGMNLGLLQTPQQAIRMQAQQQQPQQKTRTFSGVVTKMHDSYGFIDDDVFFQVSVVRGALPRAGDRVMVEAQYNPAMPFKWNAFRVQLIGNEKTGSQSGPHGHPQGDMRGRQLPSPRGPLMGQNWSDKGPNSGSLSHMNEIHQRDSRGPRARSPVPPPGRRRSPIRGGPPGSAGPRRSSPLRRVSPIRNAPRRSSPPKRSPARGDVTRTGRAPSPKHGTPARKHEGMKRERSPSGSVRNKSPSAKHEGLSRDSISPPRRRARIIPRYQCYMPKAPFGMFDEATRQSVVQLRRRYPSLYIPSDFTEAVIDWPVTTPVMCPLSISVTPISFNVLHKEIDCPDTKLPPLFAPDADPRYSSKVILLTHSGLASVHQKAFGLLADGTIDEGADPIPLSRCISFLVGTRGKGELMALGGLWSPSLDGKDPESDPEVLIRTAIRTVLALTGIDLSKCSRWYKMAQLHYYRAEKDRVDTTVLFIPDTDGLMPSEDQFRQQLAVLKDQLANKISAIEALTAEPSQGEGTGAAGDSAGTTTATAAATDQPNKEQAGEDVQEEEDEEDDLTPTHWSKLDIKTMKVAELRQELMARDLETKGVKTVLCARLQEALDKEKAEEEGKAKEEDEELNKEVDDEPKKEEKELSEEEKKALEKFEKEKKEKKAALERHYIVPKETSILVYPNRQAKAGKFDCKVVTLRNLLDYRIEDSKEHSFEVALLAEAFAEMMDRSYAFDIYKAMTYALDKDAEKKRRDKAKLQEALGKDADAKKHNSTGDGPDKIEKSEEEKKKEEEKFEEEQKKILSEPRKSVVFDRVTFQAFAHFDTNLCGYLVEKDVEDVLFTMGLNISRGHVQKLVKKFAAREKVNYRYLTDSWINKDGTVTYSPGVAPDAPSLSVLSKGIVPAKVEAVKRTEQEDSPELSSTGAVDYNGSLLNITVVLERASQMEAERNNAFQKIDVLEAQLRENAKTIQNLEKKKKRSDEDADKYRKRLHEAEKNLKNAIEDTQQIKIAIQEYRKMGEKMISLADKVIPAPKLEEKPTEKDVLESKKEKEPEKKLVKKEKVFFLSYFS</sequence>
<evidence type="ECO:0000256" key="6">
    <source>
        <dbReference type="SAM" id="MobiDB-lite"/>
    </source>
</evidence>
<evidence type="ECO:0000313" key="9">
    <source>
        <dbReference type="Proteomes" id="UP000274131"/>
    </source>
</evidence>
<feature type="region of interest" description="Disordered" evidence="6">
    <location>
        <begin position="664"/>
        <end position="699"/>
    </location>
</feature>
<dbReference type="InterPro" id="IPR025954">
    <property type="entry name" value="DBC1/CARP1_inactive_NUDIX"/>
</dbReference>
<dbReference type="Gene3D" id="1.10.238.10">
    <property type="entry name" value="EF-hand"/>
    <property type="match status" value="1"/>
</dbReference>
<dbReference type="PROSITE" id="PS50800">
    <property type="entry name" value="SAP"/>
    <property type="match status" value="1"/>
</dbReference>
<feature type="compositionally biased region" description="Acidic residues" evidence="6">
    <location>
        <begin position="606"/>
        <end position="619"/>
    </location>
</feature>
<feature type="compositionally biased region" description="Low complexity" evidence="6">
    <location>
        <begin position="583"/>
        <end position="598"/>
    </location>
</feature>
<feature type="region of interest" description="Disordered" evidence="6">
    <location>
        <begin position="571"/>
        <end position="624"/>
    </location>
</feature>
<dbReference type="SMART" id="SM01122">
    <property type="entry name" value="DBC1"/>
    <property type="match status" value="1"/>
</dbReference>
<dbReference type="PANTHER" id="PTHR14304:SF11">
    <property type="entry name" value="SAP DOMAIN-CONTAINING PROTEIN"/>
    <property type="match status" value="1"/>
</dbReference>
<dbReference type="AlphaFoldDB" id="A0A0N4V9U7"/>
<evidence type="ECO:0000313" key="10">
    <source>
        <dbReference type="WBParaSite" id="EVEC_0000722001-mRNA-1"/>
    </source>
</evidence>
<feature type="region of interest" description="Disordered" evidence="6">
    <location>
        <begin position="152"/>
        <end position="321"/>
    </location>
</feature>
<feature type="region of interest" description="Disordered" evidence="6">
    <location>
        <begin position="806"/>
        <end position="851"/>
    </location>
</feature>
<dbReference type="SUPFAM" id="SSF68906">
    <property type="entry name" value="SAP domain"/>
    <property type="match status" value="1"/>
</dbReference>
<dbReference type="GO" id="GO:0005737">
    <property type="term" value="C:cytoplasm"/>
    <property type="evidence" value="ECO:0007669"/>
    <property type="project" value="UniProtKB-SubCell"/>
</dbReference>
<gene>
    <name evidence="8" type="ORF">EVEC_LOCUS6741</name>
</gene>
<dbReference type="InterPro" id="IPR045353">
    <property type="entry name" value="LAIKA"/>
</dbReference>
<dbReference type="Gene3D" id="1.10.720.30">
    <property type="entry name" value="SAP domain"/>
    <property type="match status" value="1"/>
</dbReference>
<protein>
    <submittedName>
        <fullName evidence="10">SAP domain-containing protein</fullName>
    </submittedName>
</protein>
<proteinExistence type="predicted"/>
<dbReference type="EMBL" id="UXUI01008630">
    <property type="protein sequence ID" value="VDD91990.1"/>
    <property type="molecule type" value="Genomic_DNA"/>
</dbReference>
<organism evidence="10">
    <name type="scientific">Enterobius vermicularis</name>
    <name type="common">Human pinworm</name>
    <dbReference type="NCBI Taxonomy" id="51028"/>
    <lineage>
        <taxon>Eukaryota</taxon>
        <taxon>Metazoa</taxon>
        <taxon>Ecdysozoa</taxon>
        <taxon>Nematoda</taxon>
        <taxon>Chromadorea</taxon>
        <taxon>Rhabditida</taxon>
        <taxon>Spirurina</taxon>
        <taxon>Oxyuridomorpha</taxon>
        <taxon>Oxyuroidea</taxon>
        <taxon>Oxyuridae</taxon>
        <taxon>Enterobius</taxon>
    </lineage>
</organism>
<comment type="subcellular location">
    <subcellularLocation>
        <location evidence="1">Cytoplasm</location>
    </subcellularLocation>
</comment>
<dbReference type="Pfam" id="PF19256">
    <property type="entry name" value="LAIKA"/>
    <property type="match status" value="1"/>
</dbReference>
<name>A0A0N4V9U7_ENTVE</name>
<dbReference type="Pfam" id="PF02037">
    <property type="entry name" value="SAP"/>
    <property type="match status" value="1"/>
</dbReference>
<accession>A0A0N4V9U7</accession>
<feature type="compositionally biased region" description="Basic and acidic residues" evidence="6">
    <location>
        <begin position="806"/>
        <end position="821"/>
    </location>
</feature>
<dbReference type="InterPro" id="IPR003034">
    <property type="entry name" value="SAP_dom"/>
</dbReference>
<evidence type="ECO:0000259" key="7">
    <source>
        <dbReference type="PROSITE" id="PS50800"/>
    </source>
</evidence>
<keyword evidence="3" id="KW-0597">Phosphoprotein</keyword>
<evidence type="ECO:0000313" key="8">
    <source>
        <dbReference type="EMBL" id="VDD91990.1"/>
    </source>
</evidence>
<feature type="coiled-coil region" evidence="5">
    <location>
        <begin position="993"/>
        <end position="1062"/>
    </location>
</feature>
<dbReference type="Pfam" id="PF14443">
    <property type="entry name" value="DBC1"/>
    <property type="match status" value="1"/>
</dbReference>
<keyword evidence="9" id="KW-1185">Reference proteome</keyword>
<feature type="compositionally biased region" description="Basic and acidic residues" evidence="6">
    <location>
        <begin position="199"/>
        <end position="208"/>
    </location>
</feature>
<reference evidence="10" key="1">
    <citation type="submission" date="2017-02" db="UniProtKB">
        <authorList>
            <consortium name="WormBaseParasite"/>
        </authorList>
    </citation>
    <scope>IDENTIFICATION</scope>
</reference>
<dbReference type="SMART" id="SM00513">
    <property type="entry name" value="SAP"/>
    <property type="match status" value="1"/>
</dbReference>
<dbReference type="Pfam" id="PF14444">
    <property type="entry name" value="S1-like"/>
    <property type="match status" value="1"/>
</dbReference>
<dbReference type="InterPro" id="IPR036361">
    <property type="entry name" value="SAP_dom_sf"/>
</dbReference>
<dbReference type="InterPro" id="IPR025224">
    <property type="entry name" value="CCAR1/CCAR2"/>
</dbReference>
<keyword evidence="4 5" id="KW-0175">Coiled coil</keyword>
<evidence type="ECO:0000256" key="1">
    <source>
        <dbReference type="ARBA" id="ARBA00004496"/>
    </source>
</evidence>
<evidence type="ECO:0000256" key="3">
    <source>
        <dbReference type="ARBA" id="ARBA00022553"/>
    </source>
</evidence>
<feature type="compositionally biased region" description="Polar residues" evidence="6">
    <location>
        <begin position="293"/>
        <end position="302"/>
    </location>
</feature>
<evidence type="ECO:0000256" key="2">
    <source>
        <dbReference type="ARBA" id="ARBA00022490"/>
    </source>
</evidence>
<dbReference type="OrthoDB" id="21006at2759"/>
<reference evidence="8 9" key="2">
    <citation type="submission" date="2018-10" db="EMBL/GenBank/DDBJ databases">
        <authorList>
            <consortium name="Pathogen Informatics"/>
        </authorList>
    </citation>
    <scope>NUCLEOTIDE SEQUENCE [LARGE SCALE GENOMIC DNA]</scope>
</reference>